<feature type="chain" id="PRO_5045104722" evidence="2">
    <location>
        <begin position="31"/>
        <end position="562"/>
    </location>
</feature>
<gene>
    <name evidence="3" type="ORF">ACFSW5_00485</name>
</gene>
<dbReference type="PANTHER" id="PTHR43649:SF12">
    <property type="entry name" value="DIACETYLCHITOBIOSE BINDING PROTEIN DASA"/>
    <property type="match status" value="1"/>
</dbReference>
<feature type="region of interest" description="Disordered" evidence="1">
    <location>
        <begin position="29"/>
        <end position="51"/>
    </location>
</feature>
<dbReference type="Proteomes" id="UP001597493">
    <property type="component" value="Unassembled WGS sequence"/>
</dbReference>
<protein>
    <submittedName>
        <fullName evidence="3">Extracellular solute-binding protein</fullName>
    </submittedName>
</protein>
<dbReference type="EMBL" id="JBHUMY010000001">
    <property type="protein sequence ID" value="MFD2658737.1"/>
    <property type="molecule type" value="Genomic_DNA"/>
</dbReference>
<dbReference type="Pfam" id="PF01547">
    <property type="entry name" value="SBP_bac_1"/>
    <property type="match status" value="1"/>
</dbReference>
<reference evidence="4" key="1">
    <citation type="journal article" date="2019" name="Int. J. Syst. Evol. Microbiol.">
        <title>The Global Catalogue of Microorganisms (GCM) 10K type strain sequencing project: providing services to taxonomists for standard genome sequencing and annotation.</title>
        <authorList>
            <consortium name="The Broad Institute Genomics Platform"/>
            <consortium name="The Broad Institute Genome Sequencing Center for Infectious Disease"/>
            <person name="Wu L."/>
            <person name="Ma J."/>
        </authorList>
    </citation>
    <scope>NUCLEOTIDE SEQUENCE [LARGE SCALE GENOMIC DNA]</scope>
    <source>
        <strain evidence="4">TISTR 1827</strain>
    </source>
</reference>
<dbReference type="PROSITE" id="PS51257">
    <property type="entry name" value="PROKAR_LIPOPROTEIN"/>
    <property type="match status" value="1"/>
</dbReference>
<sequence>MKRRRNTLGVVSAAVLAVTVLLTGCSGSNGGGTSNQPSEAPSASPSAAASAAPTEAAGDSFVLGSEPIEFSFYGHYDWYTMPEWGADEASKWIKENKKVNITAINSGGNAAQKLNTMIASGKLPDVIWLDRGADVEKLRAAGMLVPFDDYLDKYPNYKQWVGESSINMLRSSDGKIYQFPNWYTSQPNGNAGYLVNKKYYKELGSPVIETTDDFYNYLKAVKEKFPDVIPFDPDLAVDGQGLDVLYGAFGEDYSPAYVAQRAVPQGDKLTSIFLDPVFRESMQFNSRLFREKLMSQDALTQTKDQVKEKAYTGRVAVFAGASPTEYGAVGDIELKKKDPESGYMMIWPVHKPGQDKNKTWAGTYTQLGWNVAVITKSAKDPEKIFAFLDWLTGPEGTRYLFWGPEGIYWDGTDESGAPKFTEKYVTDPEGRNKMMDATVNLQWVGNTVYIDQAKAKFESTLPEEQRNFETLWQSSITWKTQKNATEFINLSPPPDSEEGIIQQALEEIFDEARAKALYAKSDEEVLQVLDQAEKDAQAVGYSKLLEYKTKKWQENLASLNGQ</sequence>
<proteinExistence type="predicted"/>
<name>A0ABW5QQU6_9BACL</name>
<dbReference type="InterPro" id="IPR006059">
    <property type="entry name" value="SBP"/>
</dbReference>
<organism evidence="3 4">
    <name type="scientific">Paenibacillus thailandensis</name>
    <dbReference type="NCBI Taxonomy" id="393250"/>
    <lineage>
        <taxon>Bacteria</taxon>
        <taxon>Bacillati</taxon>
        <taxon>Bacillota</taxon>
        <taxon>Bacilli</taxon>
        <taxon>Bacillales</taxon>
        <taxon>Paenibacillaceae</taxon>
        <taxon>Paenibacillus</taxon>
    </lineage>
</organism>
<keyword evidence="4" id="KW-1185">Reference proteome</keyword>
<dbReference type="RefSeq" id="WP_379268563.1">
    <property type="nucleotide sequence ID" value="NZ_JBHUGT010000026.1"/>
</dbReference>
<evidence type="ECO:0000256" key="1">
    <source>
        <dbReference type="SAM" id="MobiDB-lite"/>
    </source>
</evidence>
<feature type="signal peptide" evidence="2">
    <location>
        <begin position="1"/>
        <end position="30"/>
    </location>
</feature>
<dbReference type="PANTHER" id="PTHR43649">
    <property type="entry name" value="ARABINOSE-BINDING PROTEIN-RELATED"/>
    <property type="match status" value="1"/>
</dbReference>
<dbReference type="SUPFAM" id="SSF53850">
    <property type="entry name" value="Periplasmic binding protein-like II"/>
    <property type="match status" value="1"/>
</dbReference>
<evidence type="ECO:0000313" key="4">
    <source>
        <dbReference type="Proteomes" id="UP001597493"/>
    </source>
</evidence>
<comment type="caution">
    <text evidence="3">The sequence shown here is derived from an EMBL/GenBank/DDBJ whole genome shotgun (WGS) entry which is preliminary data.</text>
</comment>
<accession>A0ABW5QQU6</accession>
<dbReference type="InterPro" id="IPR050490">
    <property type="entry name" value="Bact_solute-bd_prot1"/>
</dbReference>
<dbReference type="Gene3D" id="3.40.190.10">
    <property type="entry name" value="Periplasmic binding protein-like II"/>
    <property type="match status" value="2"/>
</dbReference>
<evidence type="ECO:0000313" key="3">
    <source>
        <dbReference type="EMBL" id="MFD2658737.1"/>
    </source>
</evidence>
<evidence type="ECO:0000256" key="2">
    <source>
        <dbReference type="SAM" id="SignalP"/>
    </source>
</evidence>
<keyword evidence="2" id="KW-0732">Signal</keyword>
<feature type="compositionally biased region" description="Low complexity" evidence="1">
    <location>
        <begin position="34"/>
        <end position="51"/>
    </location>
</feature>